<dbReference type="EMBL" id="JBHTIH010000003">
    <property type="protein sequence ID" value="MFD0738774.1"/>
    <property type="molecule type" value="Genomic_DNA"/>
</dbReference>
<dbReference type="InterPro" id="IPR011008">
    <property type="entry name" value="Dimeric_a/b-barrel"/>
</dbReference>
<evidence type="ECO:0000313" key="1">
    <source>
        <dbReference type="EMBL" id="MFD0738774.1"/>
    </source>
</evidence>
<proteinExistence type="predicted"/>
<keyword evidence="2" id="KW-1185">Reference proteome</keyword>
<reference evidence="2" key="1">
    <citation type="journal article" date="2019" name="Int. J. Syst. Evol. Microbiol.">
        <title>The Global Catalogue of Microorganisms (GCM) 10K type strain sequencing project: providing services to taxonomists for standard genome sequencing and annotation.</title>
        <authorList>
            <consortium name="The Broad Institute Genomics Platform"/>
            <consortium name="The Broad Institute Genome Sequencing Center for Infectious Disease"/>
            <person name="Wu L."/>
            <person name="Ma J."/>
        </authorList>
    </citation>
    <scope>NUCLEOTIDE SEQUENCE [LARGE SCALE GENOMIC DNA]</scope>
    <source>
        <strain evidence="2">CCUG 55491</strain>
    </source>
</reference>
<comment type="caution">
    <text evidence="1">The sequence shown here is derived from an EMBL/GenBank/DDBJ whole genome shotgun (WGS) entry which is preliminary data.</text>
</comment>
<dbReference type="RefSeq" id="WP_386811748.1">
    <property type="nucleotide sequence ID" value="NZ_JBHTIH010000003.1"/>
</dbReference>
<name>A0ABW2YK43_9GAMM</name>
<sequence length="112" mass="12199">MNGALREAARDAVVYEVNLAIDAEIADAYRAWLATHMQEICALPGFTGARVFAVQEPAPDAGRIGLCVQYTLLDQAALDAYLRDHAPRLRAEGMARFGGRFTATRRVLHALG</sequence>
<evidence type="ECO:0000313" key="2">
    <source>
        <dbReference type="Proteomes" id="UP001597090"/>
    </source>
</evidence>
<dbReference type="InterPro" id="IPR025563">
    <property type="entry name" value="DUF4286"/>
</dbReference>
<accession>A0ABW2YK43</accession>
<dbReference type="Pfam" id="PF14114">
    <property type="entry name" value="DUF4286"/>
    <property type="match status" value="1"/>
</dbReference>
<dbReference type="Proteomes" id="UP001597090">
    <property type="component" value="Unassembled WGS sequence"/>
</dbReference>
<protein>
    <submittedName>
        <fullName evidence="1">DUF4286 family protein</fullName>
    </submittedName>
</protein>
<dbReference type="SUPFAM" id="SSF54909">
    <property type="entry name" value="Dimeric alpha+beta barrel"/>
    <property type="match status" value="1"/>
</dbReference>
<organism evidence="1 2">
    <name type="scientific">Lysobacter koreensis</name>
    <dbReference type="NCBI Taxonomy" id="266122"/>
    <lineage>
        <taxon>Bacteria</taxon>
        <taxon>Pseudomonadati</taxon>
        <taxon>Pseudomonadota</taxon>
        <taxon>Gammaproteobacteria</taxon>
        <taxon>Lysobacterales</taxon>
        <taxon>Lysobacteraceae</taxon>
        <taxon>Lysobacter</taxon>
    </lineage>
</organism>
<gene>
    <name evidence="1" type="ORF">ACFQZQ_05720</name>
</gene>